<feature type="transmembrane region" description="Helical" evidence="11">
    <location>
        <begin position="15"/>
        <end position="36"/>
    </location>
</feature>
<evidence type="ECO:0000256" key="10">
    <source>
        <dbReference type="ARBA" id="ARBA00023170"/>
    </source>
</evidence>
<feature type="transmembrane region" description="Helical" evidence="11">
    <location>
        <begin position="134"/>
        <end position="154"/>
    </location>
</feature>
<dbReference type="RefSeq" id="WP_166125007.1">
    <property type="nucleotide sequence ID" value="NZ_JAANOQ010000001.1"/>
</dbReference>
<keyword evidence="13" id="KW-1185">Reference proteome</keyword>
<evidence type="ECO:0000256" key="7">
    <source>
        <dbReference type="ARBA" id="ARBA00022989"/>
    </source>
</evidence>
<feature type="transmembrane region" description="Helical" evidence="11">
    <location>
        <begin position="175"/>
        <end position="193"/>
    </location>
</feature>
<evidence type="ECO:0000313" key="12">
    <source>
        <dbReference type="EMBL" id="MBC5833773.1"/>
    </source>
</evidence>
<dbReference type="PRINTS" id="PR00251">
    <property type="entry name" value="BACTRLOPSIN"/>
</dbReference>
<evidence type="ECO:0000256" key="11">
    <source>
        <dbReference type="SAM" id="Phobius"/>
    </source>
</evidence>
<dbReference type="PANTHER" id="PTHR28286">
    <property type="match status" value="1"/>
</dbReference>
<keyword evidence="10" id="KW-0675">Receptor</keyword>
<keyword evidence="6" id="KW-0681">Retinal protein</keyword>
<dbReference type="Proteomes" id="UP000605990">
    <property type="component" value="Unassembled WGS sequence"/>
</dbReference>
<keyword evidence="3" id="KW-0600">Photoreceptor protein</keyword>
<evidence type="ECO:0000256" key="5">
    <source>
        <dbReference type="ARBA" id="ARBA00022692"/>
    </source>
</evidence>
<accession>A0ABR7IVG0</accession>
<dbReference type="SMART" id="SM01021">
    <property type="entry name" value="Bac_rhodopsin"/>
    <property type="match status" value="1"/>
</dbReference>
<comment type="caution">
    <text evidence="12">The sequence shown here is derived from an EMBL/GenBank/DDBJ whole genome shotgun (WGS) entry which is preliminary data.</text>
</comment>
<comment type="similarity">
    <text evidence="2">Belongs to the archaeal/bacterial/fungal opsin family.</text>
</comment>
<evidence type="ECO:0000256" key="1">
    <source>
        <dbReference type="ARBA" id="ARBA00004141"/>
    </source>
</evidence>
<evidence type="ECO:0000256" key="9">
    <source>
        <dbReference type="ARBA" id="ARBA00023136"/>
    </source>
</evidence>
<protein>
    <submittedName>
        <fullName evidence="12">Bacteriorhodopsin</fullName>
    </submittedName>
</protein>
<dbReference type="InterPro" id="IPR001425">
    <property type="entry name" value="Arc/bac/fun_rhodopsins"/>
</dbReference>
<dbReference type="EMBL" id="JACRUN010000001">
    <property type="protein sequence ID" value="MBC5833773.1"/>
    <property type="molecule type" value="Genomic_DNA"/>
</dbReference>
<keyword evidence="4" id="KW-0716">Sensory transduction</keyword>
<dbReference type="Pfam" id="PF01036">
    <property type="entry name" value="Bac_rhodopsin"/>
    <property type="match status" value="1"/>
</dbReference>
<feature type="transmembrane region" description="Helical" evidence="11">
    <location>
        <begin position="109"/>
        <end position="128"/>
    </location>
</feature>
<gene>
    <name evidence="12" type="ORF">H8R27_02625</name>
</gene>
<evidence type="ECO:0000256" key="8">
    <source>
        <dbReference type="ARBA" id="ARBA00022991"/>
    </source>
</evidence>
<keyword evidence="9 11" id="KW-0472">Membrane</keyword>
<dbReference type="SUPFAM" id="SSF81321">
    <property type="entry name" value="Family A G protein-coupled receptor-like"/>
    <property type="match status" value="1"/>
</dbReference>
<evidence type="ECO:0000256" key="2">
    <source>
        <dbReference type="ARBA" id="ARBA00008130"/>
    </source>
</evidence>
<feature type="transmembrane region" description="Helical" evidence="11">
    <location>
        <begin position="48"/>
        <end position="65"/>
    </location>
</feature>
<reference evidence="12 13" key="1">
    <citation type="submission" date="2020-08" db="EMBL/GenBank/DDBJ databases">
        <title>Description of novel Flavobacterium F-408 isolate.</title>
        <authorList>
            <person name="Saticioglu I.B."/>
            <person name="Duman M."/>
            <person name="Altun S."/>
        </authorList>
    </citation>
    <scope>NUCLEOTIDE SEQUENCE [LARGE SCALE GENOMIC DNA]</scope>
    <source>
        <strain evidence="12 13">F-408</strain>
    </source>
</reference>
<keyword evidence="5 11" id="KW-0812">Transmembrane</keyword>
<evidence type="ECO:0000313" key="13">
    <source>
        <dbReference type="Proteomes" id="UP000605990"/>
    </source>
</evidence>
<dbReference type="PANTHER" id="PTHR28286:SF2">
    <property type="entry name" value="BACTERIORHODOPSIN _OPSIN, NOPA (EUROFUNG)"/>
    <property type="match status" value="1"/>
</dbReference>
<evidence type="ECO:0000256" key="3">
    <source>
        <dbReference type="ARBA" id="ARBA00022543"/>
    </source>
</evidence>
<evidence type="ECO:0000256" key="6">
    <source>
        <dbReference type="ARBA" id="ARBA00022925"/>
    </source>
</evidence>
<dbReference type="Gene3D" id="1.20.1070.10">
    <property type="entry name" value="Rhodopsin 7-helix transmembrane proteins"/>
    <property type="match status" value="1"/>
</dbReference>
<feature type="transmembrane region" description="Helical" evidence="11">
    <location>
        <begin position="85"/>
        <end position="102"/>
    </location>
</feature>
<proteinExistence type="inferred from homology"/>
<comment type="subcellular location">
    <subcellularLocation>
        <location evidence="1">Membrane</location>
        <topology evidence="1">Multi-pass membrane protein</topology>
    </subcellularLocation>
</comment>
<evidence type="ECO:0000256" key="4">
    <source>
        <dbReference type="ARBA" id="ARBA00022606"/>
    </source>
</evidence>
<organism evidence="12 13">
    <name type="scientific">Flavobacterium bernardetii</name>
    <dbReference type="NCBI Taxonomy" id="2813823"/>
    <lineage>
        <taxon>Bacteria</taxon>
        <taxon>Pseudomonadati</taxon>
        <taxon>Bacteroidota</taxon>
        <taxon>Flavobacteriia</taxon>
        <taxon>Flavobacteriales</taxon>
        <taxon>Flavobacteriaceae</taxon>
        <taxon>Flavobacterium</taxon>
    </lineage>
</organism>
<keyword evidence="8" id="KW-0157">Chromophore</keyword>
<sequence length="237" mass="26510">MTNFSLISKMLPNDYVGFTFFVGCMAMMAASAFFFLSLNQFDKKWRTSVLVSGLITFIAAVHYFYMKEYWAEFGESPTFFRYVDWILTVPLMCLEFYLILKVAGAKTNLLWKMIVLSVIMLVTGYLGETVYKDAAALWGFISGVAYFVIVYEIWLGSAAKLAKAAGGNVLAAHKILCWFVLVGWAIYPLGYMLGTDGWYTSILGKGSVDIAYNIADAINKIGFGLVIYNLAVQSQKD</sequence>
<keyword evidence="7 11" id="KW-1133">Transmembrane helix</keyword>
<dbReference type="CDD" id="cd15242">
    <property type="entry name" value="7tm_Proteorhodopsin"/>
    <property type="match status" value="1"/>
</dbReference>
<name>A0ABR7IVG0_9FLAO</name>